<feature type="domain" description="Glycosyl transferase family 1" evidence="2">
    <location>
        <begin position="223"/>
        <end position="377"/>
    </location>
</feature>
<dbReference type="Gene3D" id="3.40.50.2000">
    <property type="entry name" value="Glycogen Phosphorylase B"/>
    <property type="match status" value="2"/>
</dbReference>
<dbReference type="CDD" id="cd03811">
    <property type="entry name" value="GT4_GT28_WabH-like"/>
    <property type="match status" value="1"/>
</dbReference>
<name>A0ABW3HV68_9BACL</name>
<dbReference type="RefSeq" id="WP_377566940.1">
    <property type="nucleotide sequence ID" value="NZ_JBHTJZ010000035.1"/>
</dbReference>
<reference evidence="4" key="1">
    <citation type="journal article" date="2019" name="Int. J. Syst. Evol. Microbiol.">
        <title>The Global Catalogue of Microorganisms (GCM) 10K type strain sequencing project: providing services to taxonomists for standard genome sequencing and annotation.</title>
        <authorList>
            <consortium name="The Broad Institute Genomics Platform"/>
            <consortium name="The Broad Institute Genome Sequencing Center for Infectious Disease"/>
            <person name="Wu L."/>
            <person name="Ma J."/>
        </authorList>
    </citation>
    <scope>NUCLEOTIDE SEQUENCE [LARGE SCALE GENOMIC DNA]</scope>
    <source>
        <strain evidence="4">CCUG 59129</strain>
    </source>
</reference>
<comment type="caution">
    <text evidence="3">The sequence shown here is derived from an EMBL/GenBank/DDBJ whole genome shotgun (WGS) entry which is preliminary data.</text>
</comment>
<dbReference type="Proteomes" id="UP001596989">
    <property type="component" value="Unassembled WGS sequence"/>
</dbReference>
<keyword evidence="3" id="KW-0328">Glycosyltransferase</keyword>
<dbReference type="PANTHER" id="PTHR46401:SF2">
    <property type="entry name" value="GLYCOSYLTRANSFERASE WBBK-RELATED"/>
    <property type="match status" value="1"/>
</dbReference>
<protein>
    <submittedName>
        <fullName evidence="3">Glycosyltransferase</fullName>
        <ecNumber evidence="3">2.4.-.-</ecNumber>
    </submittedName>
</protein>
<dbReference type="PANTHER" id="PTHR46401">
    <property type="entry name" value="GLYCOSYLTRANSFERASE WBBK-RELATED"/>
    <property type="match status" value="1"/>
</dbReference>
<evidence type="ECO:0000256" key="1">
    <source>
        <dbReference type="ARBA" id="ARBA00022679"/>
    </source>
</evidence>
<dbReference type="EC" id="2.4.-.-" evidence="3"/>
<organism evidence="3 4">
    <name type="scientific">Paenibacillus chungangensis</name>
    <dbReference type="NCBI Taxonomy" id="696535"/>
    <lineage>
        <taxon>Bacteria</taxon>
        <taxon>Bacillati</taxon>
        <taxon>Bacillota</taxon>
        <taxon>Bacilli</taxon>
        <taxon>Bacillales</taxon>
        <taxon>Paenibacillaceae</taxon>
        <taxon>Paenibacillus</taxon>
    </lineage>
</organism>
<sequence length="402" mass="45442">MKKKLLFIIPSLAAGGGERSLINLLSYIDYEQYEVDLHLMNHEGIFLELLPGEVNLLPLSEGYLRFSQPIGRSVADHLKQGELSLALNRMLFSLNNRARGNVSVKEQAGWKYVSPSLRNLQHEYDAAIGYLEKSSIYFCVDKVKAKKKIGWIHNDYDKLGMNPSFDNRYFGGLDHIVTVSEECACVLKRRFPQYQHKVSVLYNIISPTMINNMVALTDESMYQRKDNETVVLSIGRLHEQKNFKLAILACKELKDRGCSVQWYVIGEGDERDQLVQLINENNLTSNFHLLGLKTNPYPYIAQADLYVQTSRYEGKSVAIDEAKILKKPIVITNFSTAHDQLADGLEGIIAEMTPTAVANAIEEIISSETLRGKFSANLSRLSLGTEDEINKLYSLIGRGERK</sequence>
<proteinExistence type="predicted"/>
<gene>
    <name evidence="3" type="ORF">ACFQ2I_18800</name>
</gene>
<keyword evidence="4" id="KW-1185">Reference proteome</keyword>
<evidence type="ECO:0000313" key="3">
    <source>
        <dbReference type="EMBL" id="MFD0961405.1"/>
    </source>
</evidence>
<evidence type="ECO:0000259" key="2">
    <source>
        <dbReference type="Pfam" id="PF00534"/>
    </source>
</evidence>
<accession>A0ABW3HV68</accession>
<dbReference type="SUPFAM" id="SSF53756">
    <property type="entry name" value="UDP-Glycosyltransferase/glycogen phosphorylase"/>
    <property type="match status" value="1"/>
</dbReference>
<dbReference type="EMBL" id="JBHTJZ010000035">
    <property type="protein sequence ID" value="MFD0961405.1"/>
    <property type="molecule type" value="Genomic_DNA"/>
</dbReference>
<dbReference type="GO" id="GO:0016757">
    <property type="term" value="F:glycosyltransferase activity"/>
    <property type="evidence" value="ECO:0007669"/>
    <property type="project" value="UniProtKB-KW"/>
</dbReference>
<dbReference type="Pfam" id="PF00534">
    <property type="entry name" value="Glycos_transf_1"/>
    <property type="match status" value="1"/>
</dbReference>
<evidence type="ECO:0000313" key="4">
    <source>
        <dbReference type="Proteomes" id="UP001596989"/>
    </source>
</evidence>
<dbReference type="InterPro" id="IPR001296">
    <property type="entry name" value="Glyco_trans_1"/>
</dbReference>
<keyword evidence="1 3" id="KW-0808">Transferase</keyword>